<dbReference type="PROSITE" id="PS50975">
    <property type="entry name" value="ATP_GRASP"/>
    <property type="match status" value="1"/>
</dbReference>
<dbReference type="Proteomes" id="UP000272238">
    <property type="component" value="Unassembled WGS sequence"/>
</dbReference>
<dbReference type="GO" id="GO:0046872">
    <property type="term" value="F:metal ion binding"/>
    <property type="evidence" value="ECO:0007669"/>
    <property type="project" value="InterPro"/>
</dbReference>
<dbReference type="AlphaFoldDB" id="A0A494ZDJ8"/>
<feature type="domain" description="ATP-grasp" evidence="2">
    <location>
        <begin position="63"/>
        <end position="260"/>
    </location>
</feature>
<dbReference type="PANTHER" id="PTHR21621">
    <property type="entry name" value="RIBOSOMAL PROTEIN S6 MODIFICATION PROTEIN"/>
    <property type="match status" value="1"/>
</dbReference>
<accession>A0A494ZDJ8</accession>
<gene>
    <name evidence="3" type="ORF">D8M03_01015</name>
</gene>
<dbReference type="SUPFAM" id="SSF56059">
    <property type="entry name" value="Glutathione synthetase ATP-binding domain-like"/>
    <property type="match status" value="1"/>
</dbReference>
<keyword evidence="1" id="KW-0067">ATP-binding</keyword>
<evidence type="ECO:0000313" key="4">
    <source>
        <dbReference type="Proteomes" id="UP000272238"/>
    </source>
</evidence>
<evidence type="ECO:0000256" key="1">
    <source>
        <dbReference type="PROSITE-ProRule" id="PRU00409"/>
    </source>
</evidence>
<dbReference type="RefSeq" id="WP_121212817.1">
    <property type="nucleotide sequence ID" value="NZ_JAMYWW010000001.1"/>
</dbReference>
<dbReference type="GO" id="GO:0009432">
    <property type="term" value="P:SOS response"/>
    <property type="evidence" value="ECO:0007669"/>
    <property type="project" value="TreeGrafter"/>
</dbReference>
<reference evidence="3 4" key="1">
    <citation type="journal article" date="2016" name="Antonie Van Leeuwenhoek">
        <title>Lysinibacillus endophyticus sp. nov., an indole-3-acetic acid producing endophytic bacterium isolated from corn root (Zea mays cv. Xinken-5).</title>
        <authorList>
            <person name="Yu J."/>
            <person name="Guan X."/>
            <person name="Liu C."/>
            <person name="Xiang W."/>
            <person name="Yu Z."/>
            <person name="Liu X."/>
            <person name="Wang G."/>
        </authorList>
    </citation>
    <scope>NUCLEOTIDE SEQUENCE [LARGE SCALE GENOMIC DNA]</scope>
    <source>
        <strain evidence="3 4">DSM 100506</strain>
    </source>
</reference>
<keyword evidence="4" id="KW-1185">Reference proteome</keyword>
<proteinExistence type="predicted"/>
<dbReference type="Gene3D" id="3.30.1490.20">
    <property type="entry name" value="ATP-grasp fold, A domain"/>
    <property type="match status" value="1"/>
</dbReference>
<name>A0A494ZDJ8_9BACL</name>
<comment type="caution">
    <text evidence="3">The sequence shown here is derived from an EMBL/GenBank/DDBJ whole genome shotgun (WGS) entry which is preliminary data.</text>
</comment>
<dbReference type="InterPro" id="IPR013815">
    <property type="entry name" value="ATP_grasp_subdomain_1"/>
</dbReference>
<sequence>MTVGWLFYSEQDAKKNKSFIDELIAEARTQQIELILKFEHEYNLHHHFDIDFVWNRTRNYKVALYFEQQNIKTFNNHLVNKLANNKWDTYQFAKKLNIPSIPSWKALPEQITYPVVVKSVSGHGGQEVVLCKTEQEVNQYINQFGKDSSIIQPFMPSNNQDIRVWMLGEQILGSVLRTGSDNFKSNYTLGGTIEHFLIPENLKSYLYKITRELKSDYIGIDFIKSDGVYYLNELEDPVGARSFYNLYDVNLPQVLISYIKKMLS</sequence>
<dbReference type="Pfam" id="PF08443">
    <property type="entry name" value="RimK"/>
    <property type="match status" value="1"/>
</dbReference>
<organism evidence="3 4">
    <name type="scientific">Ureibacillus endophyticus</name>
    <dbReference type="NCBI Taxonomy" id="1978490"/>
    <lineage>
        <taxon>Bacteria</taxon>
        <taxon>Bacillati</taxon>
        <taxon>Bacillota</taxon>
        <taxon>Bacilli</taxon>
        <taxon>Bacillales</taxon>
        <taxon>Caryophanaceae</taxon>
        <taxon>Ureibacillus</taxon>
    </lineage>
</organism>
<dbReference type="OrthoDB" id="4426445at2"/>
<dbReference type="InterPro" id="IPR013651">
    <property type="entry name" value="ATP-grasp_RimK-type"/>
</dbReference>
<dbReference type="GO" id="GO:0005737">
    <property type="term" value="C:cytoplasm"/>
    <property type="evidence" value="ECO:0007669"/>
    <property type="project" value="TreeGrafter"/>
</dbReference>
<evidence type="ECO:0000259" key="2">
    <source>
        <dbReference type="PROSITE" id="PS50975"/>
    </source>
</evidence>
<dbReference type="InterPro" id="IPR011761">
    <property type="entry name" value="ATP-grasp"/>
</dbReference>
<dbReference type="EMBL" id="RBZN01000001">
    <property type="protein sequence ID" value="RKQ20165.1"/>
    <property type="molecule type" value="Genomic_DNA"/>
</dbReference>
<dbReference type="GO" id="GO:0018169">
    <property type="term" value="F:ribosomal S6-glutamic acid ligase activity"/>
    <property type="evidence" value="ECO:0007669"/>
    <property type="project" value="TreeGrafter"/>
</dbReference>
<evidence type="ECO:0000313" key="3">
    <source>
        <dbReference type="EMBL" id="RKQ20165.1"/>
    </source>
</evidence>
<dbReference type="Gene3D" id="3.30.470.20">
    <property type="entry name" value="ATP-grasp fold, B domain"/>
    <property type="match status" value="1"/>
</dbReference>
<dbReference type="GO" id="GO:0005524">
    <property type="term" value="F:ATP binding"/>
    <property type="evidence" value="ECO:0007669"/>
    <property type="project" value="UniProtKB-UniRule"/>
</dbReference>
<keyword evidence="1" id="KW-0547">Nucleotide-binding</keyword>
<dbReference type="PANTHER" id="PTHR21621:SF0">
    <property type="entry name" value="BETA-CITRYLGLUTAMATE SYNTHASE B-RELATED"/>
    <property type="match status" value="1"/>
</dbReference>
<protein>
    <submittedName>
        <fullName evidence="3">ATP-grasp domain-containing protein</fullName>
    </submittedName>
</protein>